<dbReference type="EMBL" id="CP001197">
    <property type="protein sequence ID" value="ACL07141.1"/>
    <property type="molecule type" value="Genomic_DNA"/>
</dbReference>
<dbReference type="AlphaFoldDB" id="B8DNT4"/>
<evidence type="ECO:0000259" key="1">
    <source>
        <dbReference type="Pfam" id="PF01507"/>
    </source>
</evidence>
<organism evidence="2">
    <name type="scientific">Nitratidesulfovibrio vulgaris (strain DSM 19637 / Miyazaki F)</name>
    <name type="common">Desulfovibrio vulgaris</name>
    <dbReference type="NCBI Taxonomy" id="883"/>
    <lineage>
        <taxon>Bacteria</taxon>
        <taxon>Pseudomonadati</taxon>
        <taxon>Thermodesulfobacteriota</taxon>
        <taxon>Desulfovibrionia</taxon>
        <taxon>Desulfovibrionales</taxon>
        <taxon>Desulfovibrionaceae</taxon>
        <taxon>Nitratidesulfovibrio</taxon>
    </lineage>
</organism>
<dbReference type="OrthoDB" id="9772604at2"/>
<dbReference type="SUPFAM" id="SSF52402">
    <property type="entry name" value="Adenine nucleotide alpha hydrolases-like"/>
    <property type="match status" value="1"/>
</dbReference>
<dbReference type="PANTHER" id="PTHR43196:SF1">
    <property type="entry name" value="SULFATE ADENYLYLTRANSFERASE SUBUNIT 2"/>
    <property type="match status" value="1"/>
</dbReference>
<protein>
    <submittedName>
        <fullName evidence="2">Phosphoadenosine phosphosulfate reductase</fullName>
    </submittedName>
</protein>
<dbReference type="InterPro" id="IPR014729">
    <property type="entry name" value="Rossmann-like_a/b/a_fold"/>
</dbReference>
<sequence>MSLDAKIDAARQLLREVLAQHGPDRVAVAWTGGKDSTLALALWRGVLHDAVSGASGVSGVSGASGARPLALNLDTGCKFPEVMALRDRLAVEWGVTLHIARPDVPPGYPVAADRAACCRDLKVAPLLRAVRALDVAVLLTGIRRDEHPDRAARPVREPVAEPPHLRVHPVLDFSEMDVWAATMQLGLPHCELYDRGYRSLGCMPCTLPPEGMRGAQGAGGERAGRAADKEAMLASLHALGYF</sequence>
<reference evidence="2" key="1">
    <citation type="submission" date="2008-10" db="EMBL/GenBank/DDBJ databases">
        <title>Complete sequence of Desulfovibrio vulgaris str. 'Miyazaki F'.</title>
        <authorList>
            <person name="Lucas S."/>
            <person name="Copeland A."/>
            <person name="Lapidus A."/>
            <person name="Glavina del Rio T."/>
            <person name="Dalin E."/>
            <person name="Tice H."/>
            <person name="Bruce D."/>
            <person name="Goodwin L."/>
            <person name="Pitluck S."/>
            <person name="Sims D."/>
            <person name="Brettin T."/>
            <person name="Detter J.C."/>
            <person name="Han C."/>
            <person name="Larimer F."/>
            <person name="Land M."/>
            <person name="Hauser L."/>
            <person name="Kyrpides N."/>
            <person name="Mikhailova N."/>
            <person name="Hazen T.C."/>
            <person name="Richardson P."/>
        </authorList>
    </citation>
    <scope>NUCLEOTIDE SEQUENCE</scope>
    <source>
        <strain evidence="2">Miyazaki F</strain>
    </source>
</reference>
<dbReference type="HOGENOM" id="CLU_043026_1_0_7"/>
<accession>B8DNT4</accession>
<dbReference type="InterPro" id="IPR002500">
    <property type="entry name" value="PAPS_reduct_dom"/>
</dbReference>
<gene>
    <name evidence="2" type="ordered locus">DvMF_0181</name>
</gene>
<evidence type="ECO:0000313" key="2">
    <source>
        <dbReference type="EMBL" id="ACL07141.1"/>
    </source>
</evidence>
<name>B8DNT4_NITV9</name>
<dbReference type="STRING" id="883.DvMF_0181"/>
<dbReference type="PANTHER" id="PTHR43196">
    <property type="entry name" value="SULFATE ADENYLYLTRANSFERASE SUBUNIT 2"/>
    <property type="match status" value="1"/>
</dbReference>
<dbReference type="GO" id="GO:0003824">
    <property type="term" value="F:catalytic activity"/>
    <property type="evidence" value="ECO:0007669"/>
    <property type="project" value="InterPro"/>
</dbReference>
<dbReference type="KEGG" id="dvm:DvMF_0181"/>
<dbReference type="Pfam" id="PF01507">
    <property type="entry name" value="PAPS_reduct"/>
    <property type="match status" value="1"/>
</dbReference>
<dbReference type="Gene3D" id="3.40.50.620">
    <property type="entry name" value="HUPs"/>
    <property type="match status" value="1"/>
</dbReference>
<dbReference type="InterPro" id="IPR050128">
    <property type="entry name" value="Sulfate_adenylyltrnsfr_sub2"/>
</dbReference>
<feature type="domain" description="Phosphoadenosine phosphosulphate reductase" evidence="1">
    <location>
        <begin position="26"/>
        <end position="208"/>
    </location>
</feature>
<dbReference type="eggNOG" id="COG0175">
    <property type="taxonomic scope" value="Bacteria"/>
</dbReference>
<proteinExistence type="predicted"/>